<dbReference type="RefSeq" id="WP_272445721.1">
    <property type="nucleotide sequence ID" value="NZ_JAMQKC010000004.1"/>
</dbReference>
<proteinExistence type="predicted"/>
<accession>A0A9X4AFY2</accession>
<dbReference type="AlphaFoldDB" id="A0A9X4AFY2"/>
<feature type="compositionally biased region" description="Basic and acidic residues" evidence="1">
    <location>
        <begin position="120"/>
        <end position="129"/>
    </location>
</feature>
<organism evidence="2 3">
    <name type="scientific">Aquibacillus salsiterrae</name>
    <dbReference type="NCBI Taxonomy" id="2950439"/>
    <lineage>
        <taxon>Bacteria</taxon>
        <taxon>Bacillati</taxon>
        <taxon>Bacillota</taxon>
        <taxon>Bacilli</taxon>
        <taxon>Bacillales</taxon>
        <taxon>Bacillaceae</taxon>
        <taxon>Aquibacillus</taxon>
    </lineage>
</organism>
<dbReference type="Proteomes" id="UP001145069">
    <property type="component" value="Unassembled WGS sequence"/>
</dbReference>
<feature type="compositionally biased region" description="Acidic residues" evidence="1">
    <location>
        <begin position="37"/>
        <end position="88"/>
    </location>
</feature>
<name>A0A9X4AFY2_9BACI</name>
<dbReference type="EMBL" id="JAMQKC010000004">
    <property type="protein sequence ID" value="MDC3416710.1"/>
    <property type="molecule type" value="Genomic_DNA"/>
</dbReference>
<keyword evidence="3" id="KW-1185">Reference proteome</keyword>
<evidence type="ECO:0000313" key="2">
    <source>
        <dbReference type="EMBL" id="MDC3416710.1"/>
    </source>
</evidence>
<feature type="region of interest" description="Disordered" evidence="1">
    <location>
        <begin position="20"/>
        <end position="129"/>
    </location>
</feature>
<reference evidence="2" key="1">
    <citation type="submission" date="2022-06" db="EMBL/GenBank/DDBJ databases">
        <title>Aquibacillus sp. a new bacterium isolated from soil saline samples.</title>
        <authorList>
            <person name="Galisteo C."/>
            <person name="De La Haba R."/>
            <person name="Sanchez-Porro C."/>
            <person name="Ventosa A."/>
        </authorList>
    </citation>
    <scope>NUCLEOTIDE SEQUENCE</scope>
    <source>
        <strain evidence="2">3ASR75-54</strain>
    </source>
</reference>
<gene>
    <name evidence="2" type="ORF">NC799_07235</name>
</gene>
<comment type="caution">
    <text evidence="2">The sequence shown here is derived from an EMBL/GenBank/DDBJ whole genome shotgun (WGS) entry which is preliminary data.</text>
</comment>
<protein>
    <submittedName>
        <fullName evidence="2">Uncharacterized protein</fullName>
    </submittedName>
</protein>
<sequence length="129" mass="13670">MDKKWLIKLGAPALAVSLITGCASNDDDEQNPPPEETPADEIQDEMNDVGDDIDDAGEGIEDTGDDVTDEIDQELDEEGIDDGVEMNDDAGTNGENGDVAPGGEDEGVTDQQSDATTNEDAVKKDEDKE</sequence>
<dbReference type="PROSITE" id="PS51257">
    <property type="entry name" value="PROKAR_LIPOPROTEIN"/>
    <property type="match status" value="1"/>
</dbReference>
<evidence type="ECO:0000256" key="1">
    <source>
        <dbReference type="SAM" id="MobiDB-lite"/>
    </source>
</evidence>
<evidence type="ECO:0000313" key="3">
    <source>
        <dbReference type="Proteomes" id="UP001145069"/>
    </source>
</evidence>
<feature type="compositionally biased region" description="Polar residues" evidence="1">
    <location>
        <begin position="109"/>
        <end position="119"/>
    </location>
</feature>